<dbReference type="Pfam" id="PF07553">
    <property type="entry name" value="Lipoprotein_Ltp"/>
    <property type="match status" value="2"/>
</dbReference>
<name>A0A4R4VMP3_9PSEU</name>
<evidence type="ECO:0000256" key="1">
    <source>
        <dbReference type="SAM" id="MobiDB-lite"/>
    </source>
</evidence>
<comment type="caution">
    <text evidence="4">The sequence shown here is derived from an EMBL/GenBank/DDBJ whole genome shotgun (WGS) entry which is preliminary data.</text>
</comment>
<accession>A0A4R4VMP3</accession>
<dbReference type="InterPro" id="IPR036388">
    <property type="entry name" value="WH-like_DNA-bd_sf"/>
</dbReference>
<feature type="chain" id="PRO_5038951570" description="Putative host cell surface-exposed lipoprotein Ltp-like HTH region domain-containing protein" evidence="2">
    <location>
        <begin position="25"/>
        <end position="150"/>
    </location>
</feature>
<dbReference type="AlphaFoldDB" id="A0A4R4VMP3"/>
<dbReference type="PROSITE" id="PS51257">
    <property type="entry name" value="PROKAR_LIPOPROTEIN"/>
    <property type="match status" value="1"/>
</dbReference>
<feature type="region of interest" description="Disordered" evidence="1">
    <location>
        <begin position="30"/>
        <end position="50"/>
    </location>
</feature>
<protein>
    <recommendedName>
        <fullName evidence="3">Putative host cell surface-exposed lipoprotein Ltp-like HTH region domain-containing protein</fullName>
    </recommendedName>
</protein>
<dbReference type="EMBL" id="SMKS01000064">
    <property type="protein sequence ID" value="TDD01300.1"/>
    <property type="molecule type" value="Genomic_DNA"/>
</dbReference>
<dbReference type="OrthoDB" id="2004788at2"/>
<keyword evidence="5" id="KW-1185">Reference proteome</keyword>
<feature type="signal peptide" evidence="2">
    <location>
        <begin position="1"/>
        <end position="24"/>
    </location>
</feature>
<organism evidence="4 5">
    <name type="scientific">Saccharopolyspora terrae</name>
    <dbReference type="NCBI Taxonomy" id="2530384"/>
    <lineage>
        <taxon>Bacteria</taxon>
        <taxon>Bacillati</taxon>
        <taxon>Actinomycetota</taxon>
        <taxon>Actinomycetes</taxon>
        <taxon>Pseudonocardiales</taxon>
        <taxon>Pseudonocardiaceae</taxon>
        <taxon>Saccharopolyspora</taxon>
    </lineage>
</organism>
<dbReference type="Gene3D" id="1.10.10.10">
    <property type="entry name" value="Winged helix-like DNA-binding domain superfamily/Winged helix DNA-binding domain"/>
    <property type="match status" value="2"/>
</dbReference>
<sequence>MKPIIPTTALAAAAALVTVGFGTACGGPASPSMQARDDPSPVFNNDTTRYPSRQHENAYEAGWSYLQYGSFSRDALVGQLSSEAEQFPPDVAEWAVAHLPADYNVEALEAAESYLEMSSFSDAALYDQLTSEAEQFTSEQADYAMAHLSG</sequence>
<keyword evidence="2" id="KW-0732">Signal</keyword>
<evidence type="ECO:0000259" key="3">
    <source>
        <dbReference type="Pfam" id="PF07553"/>
    </source>
</evidence>
<feature type="domain" description="Putative host cell surface-exposed lipoprotein Ltp-like HTH region" evidence="3">
    <location>
        <begin position="102"/>
        <end position="148"/>
    </location>
</feature>
<evidence type="ECO:0000313" key="4">
    <source>
        <dbReference type="EMBL" id="TDD01300.1"/>
    </source>
</evidence>
<evidence type="ECO:0000313" key="5">
    <source>
        <dbReference type="Proteomes" id="UP000295674"/>
    </source>
</evidence>
<proteinExistence type="predicted"/>
<dbReference type="RefSeq" id="WP_132678603.1">
    <property type="nucleotide sequence ID" value="NZ_SMKS01000064.1"/>
</dbReference>
<feature type="domain" description="Putative host cell surface-exposed lipoprotein Ltp-like HTH region" evidence="3">
    <location>
        <begin position="55"/>
        <end position="99"/>
    </location>
</feature>
<reference evidence="4 5" key="1">
    <citation type="submission" date="2019-03" db="EMBL/GenBank/DDBJ databases">
        <title>Draft genome sequences of novel Actinobacteria.</title>
        <authorList>
            <person name="Sahin N."/>
            <person name="Ay H."/>
            <person name="Saygin H."/>
        </authorList>
    </citation>
    <scope>NUCLEOTIDE SEQUENCE [LARGE SCALE GENOMIC DNA]</scope>
    <source>
        <strain evidence="4 5">16K309</strain>
    </source>
</reference>
<dbReference type="InterPro" id="IPR011434">
    <property type="entry name" value="Ltp-like_HTH"/>
</dbReference>
<gene>
    <name evidence="4" type="ORF">E1181_25695</name>
</gene>
<dbReference type="Proteomes" id="UP000295674">
    <property type="component" value="Unassembled WGS sequence"/>
</dbReference>
<evidence type="ECO:0000256" key="2">
    <source>
        <dbReference type="SAM" id="SignalP"/>
    </source>
</evidence>